<accession>A0A837G755</accession>
<dbReference type="RefSeq" id="WP_045985668.1">
    <property type="nucleotide sequence ID" value="NZ_CP063052.1"/>
</dbReference>
<sequence length="84" mass="9771">MILDKNDVELIYSFIKNIGYFYPLPEQNIYFSGEEGIFRVVELYVHKDRKYMALGSIDIPSFVIVSLESGRTIKFPLDPTYLSL</sequence>
<proteinExistence type="predicted"/>
<dbReference type="AlphaFoldDB" id="A0A837G755"/>
<evidence type="ECO:0000313" key="1">
    <source>
        <dbReference type="EMBL" id="KJY73877.1"/>
    </source>
</evidence>
<protein>
    <submittedName>
        <fullName evidence="1">Uncharacterized protein</fullName>
    </submittedName>
</protein>
<organism evidence="1">
    <name type="scientific">Vibrio coralliilyticus</name>
    <dbReference type="NCBI Taxonomy" id="190893"/>
    <lineage>
        <taxon>Bacteria</taxon>
        <taxon>Pseudomonadati</taxon>
        <taxon>Pseudomonadota</taxon>
        <taxon>Gammaproteobacteria</taxon>
        <taxon>Vibrionales</taxon>
        <taxon>Vibrionaceae</taxon>
        <taxon>Vibrio</taxon>
    </lineage>
</organism>
<name>A0A837G755_9VIBR</name>
<reference evidence="1" key="1">
    <citation type="journal article" date="2015" name="BMC Genomics">
        <title>Genome mining reveals unlocked bioactive potential of marine Gram-negative bacteria.</title>
        <authorList>
            <person name="Machado H."/>
            <person name="Sonnenschein E.C."/>
            <person name="Melchiorsen J."/>
            <person name="Gram L."/>
        </authorList>
    </citation>
    <scope>NUCLEOTIDE SEQUENCE</scope>
    <source>
        <strain evidence="1">S2052</strain>
    </source>
</reference>
<comment type="caution">
    <text evidence="1">The sequence shown here is derived from an EMBL/GenBank/DDBJ whole genome shotgun (WGS) entry which is preliminary data.</text>
</comment>
<dbReference type="EMBL" id="JXXR01000010">
    <property type="protein sequence ID" value="KJY73877.1"/>
    <property type="molecule type" value="Genomic_DNA"/>
</dbReference>
<gene>
    <name evidence="1" type="ORF">TW71_09185</name>
</gene>